<reference evidence="1" key="1">
    <citation type="submission" date="2014-11" db="EMBL/GenBank/DDBJ databases">
        <authorList>
            <person name="Amaro Gonzalez C."/>
        </authorList>
    </citation>
    <scope>NUCLEOTIDE SEQUENCE</scope>
</reference>
<protein>
    <submittedName>
        <fullName evidence="1">Uncharacterized protein</fullName>
    </submittedName>
</protein>
<reference evidence="1" key="2">
    <citation type="journal article" date="2015" name="Fish Shellfish Immunol.">
        <title>Early steps in the European eel (Anguilla anguilla)-Vibrio vulnificus interaction in the gills: Role of the RtxA13 toxin.</title>
        <authorList>
            <person name="Callol A."/>
            <person name="Pajuelo D."/>
            <person name="Ebbesson L."/>
            <person name="Teles M."/>
            <person name="MacKenzie S."/>
            <person name="Amaro C."/>
        </authorList>
    </citation>
    <scope>NUCLEOTIDE SEQUENCE</scope>
</reference>
<dbReference type="AlphaFoldDB" id="A0A0E9TU32"/>
<organism evidence="1">
    <name type="scientific">Anguilla anguilla</name>
    <name type="common">European freshwater eel</name>
    <name type="synonym">Muraena anguilla</name>
    <dbReference type="NCBI Taxonomy" id="7936"/>
    <lineage>
        <taxon>Eukaryota</taxon>
        <taxon>Metazoa</taxon>
        <taxon>Chordata</taxon>
        <taxon>Craniata</taxon>
        <taxon>Vertebrata</taxon>
        <taxon>Euteleostomi</taxon>
        <taxon>Actinopterygii</taxon>
        <taxon>Neopterygii</taxon>
        <taxon>Teleostei</taxon>
        <taxon>Anguilliformes</taxon>
        <taxon>Anguillidae</taxon>
        <taxon>Anguilla</taxon>
    </lineage>
</organism>
<accession>A0A0E9TU32</accession>
<name>A0A0E9TU32_ANGAN</name>
<evidence type="ECO:0000313" key="1">
    <source>
        <dbReference type="EMBL" id="JAH57071.1"/>
    </source>
</evidence>
<sequence>MGRENRVCVPRGRGGGWGLCASTPLRLR</sequence>
<proteinExistence type="predicted"/>
<dbReference type="EMBL" id="GBXM01051506">
    <property type="protein sequence ID" value="JAH57071.1"/>
    <property type="molecule type" value="Transcribed_RNA"/>
</dbReference>